<dbReference type="EMBL" id="BIFS01000002">
    <property type="protein sequence ID" value="GCE24273.1"/>
    <property type="molecule type" value="Genomic_DNA"/>
</dbReference>
<dbReference type="InterPro" id="IPR010852">
    <property type="entry name" value="ABATE"/>
</dbReference>
<gene>
    <name evidence="2" type="ORF">KDK_80730</name>
</gene>
<dbReference type="OrthoDB" id="163345at2"/>
<sequence length="182" mass="21393">MEMLCLEVINSDWHDHRGLVPDEDRLLQPAWLERLLACWQLAVATKPAASEIAALQALRTLMQQIVQNLMDRRTPTAAQMEALNRYLAAAPFHRALREIEGQYQLQDSALQQDWNWVLGEVASSFATLITRYDTSRIKRCENPQCRWTYYDESANHTRRWCEDSCANLMRVRRFRTRQQVKK</sequence>
<dbReference type="InterPro" id="IPR021005">
    <property type="entry name" value="Znf_CGNR"/>
</dbReference>
<dbReference type="Gene3D" id="1.10.3300.10">
    <property type="entry name" value="Jann2411-like domain"/>
    <property type="match status" value="1"/>
</dbReference>
<dbReference type="InterPro" id="IPR023286">
    <property type="entry name" value="ABATE_dom_sf"/>
</dbReference>
<evidence type="ECO:0000313" key="2">
    <source>
        <dbReference type="EMBL" id="GCE24273.1"/>
    </source>
</evidence>
<dbReference type="PANTHER" id="PTHR35525:SF3">
    <property type="entry name" value="BLL6575 PROTEIN"/>
    <property type="match status" value="1"/>
</dbReference>
<dbReference type="Proteomes" id="UP000287188">
    <property type="component" value="Unassembled WGS sequence"/>
</dbReference>
<comment type="caution">
    <text evidence="2">The sequence shown here is derived from an EMBL/GenBank/DDBJ whole genome shotgun (WGS) entry which is preliminary data.</text>
</comment>
<dbReference type="RefSeq" id="WP_126557520.1">
    <property type="nucleotide sequence ID" value="NZ_BIFS01000002.1"/>
</dbReference>
<feature type="domain" description="Zinc finger CGNR" evidence="1">
    <location>
        <begin position="136"/>
        <end position="178"/>
    </location>
</feature>
<organism evidence="2 3">
    <name type="scientific">Dictyobacter kobayashii</name>
    <dbReference type="NCBI Taxonomy" id="2014872"/>
    <lineage>
        <taxon>Bacteria</taxon>
        <taxon>Bacillati</taxon>
        <taxon>Chloroflexota</taxon>
        <taxon>Ktedonobacteria</taxon>
        <taxon>Ktedonobacterales</taxon>
        <taxon>Dictyobacteraceae</taxon>
        <taxon>Dictyobacter</taxon>
    </lineage>
</organism>
<dbReference type="AlphaFoldDB" id="A0A402AYW6"/>
<keyword evidence="3" id="KW-1185">Reference proteome</keyword>
<proteinExistence type="predicted"/>
<dbReference type="SUPFAM" id="SSF160904">
    <property type="entry name" value="Jann2411-like"/>
    <property type="match status" value="1"/>
</dbReference>
<accession>A0A402AYW6</accession>
<dbReference type="PANTHER" id="PTHR35525">
    <property type="entry name" value="BLL6575 PROTEIN"/>
    <property type="match status" value="1"/>
</dbReference>
<protein>
    <recommendedName>
        <fullName evidence="1">Zinc finger CGNR domain-containing protein</fullName>
    </recommendedName>
</protein>
<evidence type="ECO:0000313" key="3">
    <source>
        <dbReference type="Proteomes" id="UP000287188"/>
    </source>
</evidence>
<name>A0A402AYW6_9CHLR</name>
<evidence type="ECO:0000259" key="1">
    <source>
        <dbReference type="Pfam" id="PF11706"/>
    </source>
</evidence>
<dbReference type="Pfam" id="PF11706">
    <property type="entry name" value="zf-CGNR"/>
    <property type="match status" value="1"/>
</dbReference>
<dbReference type="Pfam" id="PF07336">
    <property type="entry name" value="ABATE"/>
    <property type="match status" value="1"/>
</dbReference>
<reference evidence="3" key="1">
    <citation type="submission" date="2018-12" db="EMBL/GenBank/DDBJ databases">
        <title>Tengunoibacter tsumagoiensis gen. nov., sp. nov., Dictyobacter kobayashii sp. nov., D. alpinus sp. nov., and D. joshuensis sp. nov. and description of Dictyobacteraceae fam. nov. within the order Ktedonobacterales isolated from Tengu-no-mugimeshi.</title>
        <authorList>
            <person name="Wang C.M."/>
            <person name="Zheng Y."/>
            <person name="Sakai Y."/>
            <person name="Toyoda A."/>
            <person name="Minakuchi Y."/>
            <person name="Abe K."/>
            <person name="Yokota A."/>
            <person name="Yabe S."/>
        </authorList>
    </citation>
    <scope>NUCLEOTIDE SEQUENCE [LARGE SCALE GENOMIC DNA]</scope>
    <source>
        <strain evidence="3">Uno11</strain>
    </source>
</reference>